<proteinExistence type="predicted"/>
<comment type="caution">
    <text evidence="2">The sequence shown here is derived from an EMBL/GenBank/DDBJ whole genome shotgun (WGS) entry which is preliminary data.</text>
</comment>
<dbReference type="AlphaFoldDB" id="A0A0N8R4A7"/>
<protein>
    <recommendedName>
        <fullName evidence="4">DUF1523 domain-containing protein</fullName>
    </recommendedName>
</protein>
<evidence type="ECO:0000313" key="3">
    <source>
        <dbReference type="Proteomes" id="UP000050356"/>
    </source>
</evidence>
<keyword evidence="1" id="KW-0812">Transmembrane</keyword>
<dbReference type="PATRIC" id="fig|264451.4.peg.4467"/>
<reference evidence="2 3" key="1">
    <citation type="submission" date="2015-09" db="EMBL/GenBank/DDBJ databases">
        <title>Genome announcement of multiple Pseudomonas syringae strains.</title>
        <authorList>
            <person name="Thakur S."/>
            <person name="Wang P.W."/>
            <person name="Gong Y."/>
            <person name="Weir B.S."/>
            <person name="Guttman D.S."/>
        </authorList>
    </citation>
    <scope>NUCLEOTIDE SEQUENCE [LARGE SCALE GENOMIC DNA]</scope>
    <source>
        <strain evidence="2 3">ICMP17524</strain>
    </source>
</reference>
<organism evidence="2 3">
    <name type="scientific">Pseudomonas syringae pv. cerasicola</name>
    <dbReference type="NCBI Taxonomy" id="264451"/>
    <lineage>
        <taxon>Bacteria</taxon>
        <taxon>Pseudomonadati</taxon>
        <taxon>Pseudomonadota</taxon>
        <taxon>Gammaproteobacteria</taxon>
        <taxon>Pseudomonadales</taxon>
        <taxon>Pseudomonadaceae</taxon>
        <taxon>Pseudomonas</taxon>
        <taxon>Pseudomonas syringae</taxon>
    </lineage>
</organism>
<dbReference type="Proteomes" id="UP000050356">
    <property type="component" value="Unassembled WGS sequence"/>
</dbReference>
<evidence type="ECO:0000313" key="2">
    <source>
        <dbReference type="EMBL" id="KPW91862.1"/>
    </source>
</evidence>
<sequence length="194" mass="22247">MKWLRRSIWLVVFVALGIGALSLYYVLPRHDVVMITGVEVKRMDADGVINAENPADGPTRDVYFINTEDPDTKKVVVYRNEDTGWSFPWYFKFDSADIQAKAQGYSRDSQQLALIRYYGWRITILSMFPNVTEVEAVTSRDQPFPVFNTIFFVVVMVVVRKWFKGPGGLMGWRGRYKLILNLSSQLLPGHISQG</sequence>
<dbReference type="EMBL" id="LJQA01000518">
    <property type="protein sequence ID" value="KPW91862.1"/>
    <property type="molecule type" value="Genomic_DNA"/>
</dbReference>
<name>A0A0N8R4A7_PSESX</name>
<feature type="non-terminal residue" evidence="2">
    <location>
        <position position="194"/>
    </location>
</feature>
<keyword evidence="1" id="KW-0472">Membrane</keyword>
<evidence type="ECO:0000256" key="1">
    <source>
        <dbReference type="SAM" id="Phobius"/>
    </source>
</evidence>
<evidence type="ECO:0008006" key="4">
    <source>
        <dbReference type="Google" id="ProtNLM"/>
    </source>
</evidence>
<dbReference type="InterPro" id="IPR011088">
    <property type="entry name" value="Phage_phiNM3_A0EWY4"/>
</dbReference>
<dbReference type="Pfam" id="PF07509">
    <property type="entry name" value="DUF1523"/>
    <property type="match status" value="1"/>
</dbReference>
<keyword evidence="1" id="KW-1133">Transmembrane helix</keyword>
<gene>
    <name evidence="2" type="ORF">ALO50_04886</name>
</gene>
<feature type="transmembrane region" description="Helical" evidence="1">
    <location>
        <begin position="7"/>
        <end position="27"/>
    </location>
</feature>
<accession>A0A0N8R4A7</accession>